<dbReference type="SUPFAM" id="SSF47345">
    <property type="entry name" value="Colicin E immunity proteins"/>
    <property type="match status" value="1"/>
</dbReference>
<evidence type="ECO:0000256" key="5">
    <source>
        <dbReference type="ARBA" id="ARBA00023048"/>
    </source>
</evidence>
<dbReference type="Pfam" id="PF01320">
    <property type="entry name" value="Colicin_Pyocin"/>
    <property type="match status" value="1"/>
</dbReference>
<proteinExistence type="inferred from homology"/>
<feature type="domain" description="Pyosin/cloacin translocation" evidence="6">
    <location>
        <begin position="361"/>
        <end position="505"/>
    </location>
</feature>
<dbReference type="Gene3D" id="1.10.1200.20">
    <property type="entry name" value="Colicin E immunity protein"/>
    <property type="match status" value="1"/>
</dbReference>
<evidence type="ECO:0000256" key="4">
    <source>
        <dbReference type="ARBA" id="ARBA00023025"/>
    </source>
</evidence>
<dbReference type="InterPro" id="IPR000290">
    <property type="entry name" value="Colicin_pyocin"/>
</dbReference>
<dbReference type="GO" id="GO:0031640">
    <property type="term" value="P:killing of cells of another organism"/>
    <property type="evidence" value="ECO:0007669"/>
    <property type="project" value="UniProtKB-KW"/>
</dbReference>
<dbReference type="GO" id="GO:0015643">
    <property type="term" value="F:toxic substance binding"/>
    <property type="evidence" value="ECO:0007669"/>
    <property type="project" value="InterPro"/>
</dbReference>
<dbReference type="RefSeq" id="WP_105342074.1">
    <property type="nucleotide sequence ID" value="NZ_PUIN01000006.1"/>
</dbReference>
<dbReference type="Proteomes" id="UP000239687">
    <property type="component" value="Unassembled WGS sequence"/>
</dbReference>
<sequence length="522" mass="58149">MELKTTLKDYTEPEFQALVDRIWAVDLPKTDHDQLINHFDRIAGHPKGADLLFYPPEASYNAYSSGSVVYYVKGWHHKQGRTAFKGESVPVPKPVATGPKAPLTLAQMTQRRIAHNLADVQKVAVDLTVSERAAEAALTVFEQLIKHLRQRQSAHVDIREREADIRALEASEFEARLAAHRYEFWKMRIEFKRDSAHRELPYAGSEHAQWQSIAQQINATYDRYLTKLNEINQRLRGFQVDAETLLVTAQTQLVDQRYQQGTGPTQTSGLLFAPLAFANARPGIFLDGGLSQPLETHRVALQKAMRSAVAEFTWQITSGADEHQGQYAAVLQFDFSSRAEVGRYGISVPLSELLPIEGQDWQSLAASGAEVDLPFRLSSGMYTVAPGTMSRGLREIKTLCQVALTPTNGSTLSPGVRVRAAVWSEPLKTYCFTADGPVPETVSWSAPAPFASTSTLAPAAEYRLGFLRSSPVPLLESFSDMAAIRFDDYIVVFPPASGLDPLYLMFRDRREYPEMTMGQAKP</sequence>
<comment type="caution">
    <text evidence="7">The sequence shown here is derived from an EMBL/GenBank/DDBJ whole genome shotgun (WGS) entry which is preliminary data.</text>
</comment>
<dbReference type="InterPro" id="IPR035900">
    <property type="entry name" value="Colicin_E_sf"/>
</dbReference>
<dbReference type="CDD" id="cd16363">
    <property type="entry name" value="Col_Im_like"/>
    <property type="match status" value="1"/>
</dbReference>
<evidence type="ECO:0000256" key="3">
    <source>
        <dbReference type="ARBA" id="ARBA00023022"/>
    </source>
</evidence>
<dbReference type="EMBL" id="PUIN01000006">
    <property type="protein sequence ID" value="PQP04053.1"/>
    <property type="molecule type" value="Genomic_DNA"/>
</dbReference>
<keyword evidence="4" id="KW-0079">Bacteriocin immunity</keyword>
<dbReference type="AlphaFoldDB" id="A0A2S8HNB7"/>
<comment type="similarity">
    <text evidence="1">Belongs to the colicins ColE2/ColE8/ColE9 and pyocins S1/S2 family.</text>
</comment>
<dbReference type="GO" id="GO:0042742">
    <property type="term" value="P:defense response to bacterium"/>
    <property type="evidence" value="ECO:0007669"/>
    <property type="project" value="UniProtKB-KW"/>
</dbReference>
<dbReference type="InterPro" id="IPR016128">
    <property type="entry name" value="Pyosin/cloacin_T_dom"/>
</dbReference>
<dbReference type="PRINTS" id="PR01299">
    <property type="entry name" value="PYOCIN"/>
</dbReference>
<keyword evidence="2" id="KW-0929">Antimicrobial</keyword>
<keyword evidence="3" id="KW-0044">Antibiotic</keyword>
<organism evidence="7 8">
    <name type="scientific">Pseudomonas frederiksbergensis</name>
    <dbReference type="NCBI Taxonomy" id="104087"/>
    <lineage>
        <taxon>Bacteria</taxon>
        <taxon>Pseudomonadati</taxon>
        <taxon>Pseudomonadota</taxon>
        <taxon>Gammaproteobacteria</taxon>
        <taxon>Pseudomonadales</taxon>
        <taxon>Pseudomonadaceae</taxon>
        <taxon>Pseudomonas</taxon>
    </lineage>
</organism>
<gene>
    <name evidence="7" type="ORF">C5612_12555</name>
</gene>
<evidence type="ECO:0000313" key="7">
    <source>
        <dbReference type="EMBL" id="PQP04053.1"/>
    </source>
</evidence>
<dbReference type="GO" id="GO:0030153">
    <property type="term" value="P:bacteriocin immunity"/>
    <property type="evidence" value="ECO:0007669"/>
    <property type="project" value="UniProtKB-KW"/>
</dbReference>
<dbReference type="SUPFAM" id="SSF69369">
    <property type="entry name" value="Cloacin translocation domain"/>
    <property type="match status" value="1"/>
</dbReference>
<name>A0A2S8HNB7_9PSED</name>
<dbReference type="Pfam" id="PF06958">
    <property type="entry name" value="Pyocin_S"/>
    <property type="match status" value="1"/>
</dbReference>
<evidence type="ECO:0000259" key="6">
    <source>
        <dbReference type="Pfam" id="PF06958"/>
    </source>
</evidence>
<evidence type="ECO:0000313" key="8">
    <source>
        <dbReference type="Proteomes" id="UP000239687"/>
    </source>
</evidence>
<evidence type="ECO:0000256" key="1">
    <source>
        <dbReference type="ARBA" id="ARBA00009346"/>
    </source>
</evidence>
<reference evidence="7 8" key="1">
    <citation type="submission" date="2018-02" db="EMBL/GenBank/DDBJ databases">
        <title>Draft genome sequencing of Pseudomonas frederiksbergensis 11-D3.</title>
        <authorList>
            <person name="Zheng B.-X."/>
        </authorList>
    </citation>
    <scope>NUCLEOTIDE SEQUENCE [LARGE SCALE GENOMIC DNA]</scope>
    <source>
        <strain evidence="7 8">11-D3</strain>
    </source>
</reference>
<keyword evidence="5" id="KW-0078">Bacteriocin</keyword>
<protein>
    <submittedName>
        <fullName evidence="7">Colicin immunity protein</fullName>
    </submittedName>
</protein>
<evidence type="ECO:0000256" key="2">
    <source>
        <dbReference type="ARBA" id="ARBA00022529"/>
    </source>
</evidence>
<accession>A0A2S8HNB7</accession>
<dbReference type="InterPro" id="IPR036302">
    <property type="entry name" value="Pyosin/cloacin_T_dom_sf"/>
</dbReference>